<accession>A0A840AJD6</accession>
<dbReference type="PROSITE" id="PS50893">
    <property type="entry name" value="ABC_TRANSPORTER_2"/>
    <property type="match status" value="1"/>
</dbReference>
<dbReference type="SUPFAM" id="SSF52540">
    <property type="entry name" value="P-loop containing nucleoside triphosphate hydrolases"/>
    <property type="match status" value="1"/>
</dbReference>
<organism evidence="6 7">
    <name type="scientific">Kaistia hirudinis</name>
    <dbReference type="NCBI Taxonomy" id="1293440"/>
    <lineage>
        <taxon>Bacteria</taxon>
        <taxon>Pseudomonadati</taxon>
        <taxon>Pseudomonadota</taxon>
        <taxon>Alphaproteobacteria</taxon>
        <taxon>Hyphomicrobiales</taxon>
        <taxon>Kaistiaceae</taxon>
        <taxon>Kaistia</taxon>
    </lineage>
</organism>
<dbReference type="InterPro" id="IPR003593">
    <property type="entry name" value="AAA+_ATPase"/>
</dbReference>
<comment type="caution">
    <text evidence="6">The sequence shown here is derived from an EMBL/GenBank/DDBJ whole genome shotgun (WGS) entry which is preliminary data.</text>
</comment>
<dbReference type="Pfam" id="PF00005">
    <property type="entry name" value="ABC_tran"/>
    <property type="match status" value="1"/>
</dbReference>
<dbReference type="RefSeq" id="WP_183397169.1">
    <property type="nucleotide sequence ID" value="NZ_JACIDS010000001.1"/>
</dbReference>
<dbReference type="InterPro" id="IPR032823">
    <property type="entry name" value="BCA_ABC_TP_C"/>
</dbReference>
<evidence type="ECO:0000313" key="6">
    <source>
        <dbReference type="EMBL" id="MBB3929518.1"/>
    </source>
</evidence>
<keyword evidence="4 6" id="KW-0067">ATP-binding</keyword>
<keyword evidence="2" id="KW-0813">Transport</keyword>
<evidence type="ECO:0000313" key="7">
    <source>
        <dbReference type="Proteomes" id="UP000553963"/>
    </source>
</evidence>
<dbReference type="PANTHER" id="PTHR45772">
    <property type="entry name" value="CONSERVED COMPONENT OF ABC TRANSPORTER FOR NATURAL AMINO ACIDS-RELATED"/>
    <property type="match status" value="1"/>
</dbReference>
<sequence length="252" mass="26908">MLEVQSVSKSFDGFRAVDDVSFSVARGSIVGLIGPNGAGKTTTFNLIAGTLTPSAGSVRIDGRAVEHEPAHRRIAAGLARTFQIPKPFGEMSVLENVLVAAQDQAGERIAPNLFARGAVRRREKANIERARDIVAFVDLGKVERLPAKSLSGGQRKLLELARVLMAKPKLILLDEPAAGVNPALLETIMERIETINADGVTFLIIEHNMDLVGRLCGEVIVMAEGRVLGRGAPSEMARDPRVIEAYLGGAPA</sequence>
<dbReference type="FunFam" id="3.40.50.300:FF:000421">
    <property type="entry name" value="Branched-chain amino acid ABC transporter ATP-binding protein"/>
    <property type="match status" value="1"/>
</dbReference>
<comment type="similarity">
    <text evidence="1">Belongs to the ABC transporter superfamily.</text>
</comment>
<dbReference type="SMART" id="SM00382">
    <property type="entry name" value="AAA"/>
    <property type="match status" value="1"/>
</dbReference>
<dbReference type="Gene3D" id="3.40.50.300">
    <property type="entry name" value="P-loop containing nucleotide triphosphate hydrolases"/>
    <property type="match status" value="1"/>
</dbReference>
<dbReference type="AlphaFoldDB" id="A0A840AJD6"/>
<dbReference type="GO" id="GO:0005886">
    <property type="term" value="C:plasma membrane"/>
    <property type="evidence" value="ECO:0007669"/>
    <property type="project" value="TreeGrafter"/>
</dbReference>
<dbReference type="GO" id="GO:0005524">
    <property type="term" value="F:ATP binding"/>
    <property type="evidence" value="ECO:0007669"/>
    <property type="project" value="UniProtKB-KW"/>
</dbReference>
<reference evidence="6 7" key="1">
    <citation type="submission" date="2020-08" db="EMBL/GenBank/DDBJ databases">
        <title>Genomic Encyclopedia of Type Strains, Phase IV (KMG-IV): sequencing the most valuable type-strain genomes for metagenomic binning, comparative biology and taxonomic classification.</title>
        <authorList>
            <person name="Goeker M."/>
        </authorList>
    </citation>
    <scope>NUCLEOTIDE SEQUENCE [LARGE SCALE GENOMIC DNA]</scope>
    <source>
        <strain evidence="6 7">DSM 25966</strain>
    </source>
</reference>
<evidence type="ECO:0000256" key="4">
    <source>
        <dbReference type="ARBA" id="ARBA00022840"/>
    </source>
</evidence>
<evidence type="ECO:0000256" key="1">
    <source>
        <dbReference type="ARBA" id="ARBA00005417"/>
    </source>
</evidence>
<dbReference type="EMBL" id="JACIDS010000001">
    <property type="protein sequence ID" value="MBB3929518.1"/>
    <property type="molecule type" value="Genomic_DNA"/>
</dbReference>
<dbReference type="InterPro" id="IPR051120">
    <property type="entry name" value="ABC_AA/LPS_Transport"/>
</dbReference>
<feature type="domain" description="ABC transporter" evidence="5">
    <location>
        <begin position="2"/>
        <end position="249"/>
    </location>
</feature>
<evidence type="ECO:0000256" key="3">
    <source>
        <dbReference type="ARBA" id="ARBA00022741"/>
    </source>
</evidence>
<dbReference type="InterPro" id="IPR027417">
    <property type="entry name" value="P-loop_NTPase"/>
</dbReference>
<keyword evidence="7" id="KW-1185">Reference proteome</keyword>
<dbReference type="InterPro" id="IPR017871">
    <property type="entry name" value="ABC_transporter-like_CS"/>
</dbReference>
<keyword evidence="3" id="KW-0547">Nucleotide-binding</keyword>
<dbReference type="PANTHER" id="PTHR45772:SF9">
    <property type="entry name" value="CONSERVED COMPONENT OF ABC TRANSPORTER FOR NATURAL AMINO ACIDS"/>
    <property type="match status" value="1"/>
</dbReference>
<dbReference type="Pfam" id="PF12399">
    <property type="entry name" value="BCA_ABC_TP_C"/>
    <property type="match status" value="1"/>
</dbReference>
<dbReference type="GO" id="GO:0016887">
    <property type="term" value="F:ATP hydrolysis activity"/>
    <property type="evidence" value="ECO:0007669"/>
    <property type="project" value="InterPro"/>
</dbReference>
<proteinExistence type="inferred from homology"/>
<dbReference type="CDD" id="cd03219">
    <property type="entry name" value="ABC_Mj1267_LivG_branched"/>
    <property type="match status" value="1"/>
</dbReference>
<protein>
    <submittedName>
        <fullName evidence="6">Branched-chain amino acid transport system ATP-binding protein</fullName>
    </submittedName>
</protein>
<dbReference type="InterPro" id="IPR003439">
    <property type="entry name" value="ABC_transporter-like_ATP-bd"/>
</dbReference>
<dbReference type="PROSITE" id="PS00211">
    <property type="entry name" value="ABC_TRANSPORTER_1"/>
    <property type="match status" value="1"/>
</dbReference>
<name>A0A840AJD6_9HYPH</name>
<dbReference type="Proteomes" id="UP000553963">
    <property type="component" value="Unassembled WGS sequence"/>
</dbReference>
<evidence type="ECO:0000256" key="2">
    <source>
        <dbReference type="ARBA" id="ARBA00022448"/>
    </source>
</evidence>
<gene>
    <name evidence="6" type="ORF">GGR25_000537</name>
</gene>
<evidence type="ECO:0000259" key="5">
    <source>
        <dbReference type="PROSITE" id="PS50893"/>
    </source>
</evidence>